<evidence type="ECO:0000313" key="2">
    <source>
        <dbReference type="Ensembl" id="ENSPEMP00000033096.1"/>
    </source>
</evidence>
<feature type="signal peptide" evidence="1">
    <location>
        <begin position="1"/>
        <end position="29"/>
    </location>
</feature>
<dbReference type="InterPro" id="IPR036816">
    <property type="entry name" value="RNaseA-like_dom_sf"/>
</dbReference>
<protein>
    <submittedName>
        <fullName evidence="2">Uncharacterized protein</fullName>
    </submittedName>
</protein>
<dbReference type="Gene3D" id="3.10.130.10">
    <property type="entry name" value="Ribonuclease A-like domain"/>
    <property type="match status" value="1"/>
</dbReference>
<dbReference type="Proteomes" id="UP000694547">
    <property type="component" value="Chromosome 9"/>
</dbReference>
<reference evidence="2" key="3">
    <citation type="submission" date="2025-09" db="UniProtKB">
        <authorList>
            <consortium name="Ensembl"/>
        </authorList>
    </citation>
    <scope>IDENTIFICATION</scope>
</reference>
<name>A0A8C8ULE0_PERMB</name>
<keyword evidence="1" id="KW-0732">Signal</keyword>
<evidence type="ECO:0000256" key="1">
    <source>
        <dbReference type="SAM" id="SignalP"/>
    </source>
</evidence>
<proteinExistence type="predicted"/>
<reference evidence="2 3" key="1">
    <citation type="submission" date="2018-10" db="EMBL/GenBank/DDBJ databases">
        <title>Improved assembly of the deer mouse Peromyscus maniculatus genome.</title>
        <authorList>
            <person name="Lassance J.-M."/>
            <person name="Hoekstra H.E."/>
        </authorList>
    </citation>
    <scope>NUCLEOTIDE SEQUENCE [LARGE SCALE GENOMIC DNA]</scope>
</reference>
<dbReference type="PANTHER" id="PTHR16788">
    <property type="entry name" value="EPIDIDYMAL SECRETORY PROTEIN E3 ALPHA"/>
    <property type="match status" value="1"/>
</dbReference>
<keyword evidence="3" id="KW-1185">Reference proteome</keyword>
<dbReference type="InterPro" id="IPR042402">
    <property type="entry name" value="EDDM3A/EDDM3B"/>
</dbReference>
<reference evidence="2" key="2">
    <citation type="submission" date="2025-08" db="UniProtKB">
        <authorList>
            <consortium name="Ensembl"/>
        </authorList>
    </citation>
    <scope>IDENTIFICATION</scope>
</reference>
<evidence type="ECO:0000313" key="3">
    <source>
        <dbReference type="Proteomes" id="UP000694547"/>
    </source>
</evidence>
<feature type="chain" id="PRO_5034346845" evidence="1">
    <location>
        <begin position="30"/>
        <end position="148"/>
    </location>
</feature>
<dbReference type="Ensembl" id="ENSPEMT00000036978.1">
    <property type="protein sequence ID" value="ENSPEMP00000033096.1"/>
    <property type="gene ID" value="ENSPEMG00000030222.1"/>
</dbReference>
<organism evidence="2 3">
    <name type="scientific">Peromyscus maniculatus bairdii</name>
    <name type="common">Prairie deer mouse</name>
    <dbReference type="NCBI Taxonomy" id="230844"/>
    <lineage>
        <taxon>Eukaryota</taxon>
        <taxon>Metazoa</taxon>
        <taxon>Chordata</taxon>
        <taxon>Craniata</taxon>
        <taxon>Vertebrata</taxon>
        <taxon>Euteleostomi</taxon>
        <taxon>Mammalia</taxon>
        <taxon>Eutheria</taxon>
        <taxon>Euarchontoglires</taxon>
        <taxon>Glires</taxon>
        <taxon>Rodentia</taxon>
        <taxon>Myomorpha</taxon>
        <taxon>Muroidea</taxon>
        <taxon>Cricetidae</taxon>
        <taxon>Neotominae</taxon>
        <taxon>Peromyscus</taxon>
    </lineage>
</organism>
<dbReference type="AlphaFoldDB" id="A0A8C8ULE0"/>
<accession>A0A8C8ULE0</accession>
<dbReference type="SUPFAM" id="SSF54076">
    <property type="entry name" value="RNase A-like"/>
    <property type="match status" value="1"/>
</dbReference>
<dbReference type="GeneTree" id="ENSGT00390000004706"/>
<sequence>VALVAAMASSLKSWGTLLLLLGLQCSLLAQSTSRRAFMEYHHLNPNRAFSAYRCDEVVKEKRLMRRISYTFLHMSRYELEQVCISGNLTDRLKNSYFWTRVRIKVLQCSWVRYTYKDTKSYNHVLFHCGDEGYVDRIEDVTVLEPIFD</sequence>
<dbReference type="PANTHER" id="PTHR16788:SF0">
    <property type="entry name" value="EPIDIDYMAL SECRETORY PROTEIN E3-BETA"/>
    <property type="match status" value="1"/>
</dbReference>